<comment type="similarity">
    <text evidence="5">Belongs to the 4-toluene sulfonate uptake permease (TSUP) (TC 2.A.102) family.</text>
</comment>
<reference evidence="6 7" key="1">
    <citation type="submission" date="2022-10" db="EMBL/GenBank/DDBJ databases">
        <title>Ruegeria sp. nov., isolated from ocean surface water.</title>
        <authorList>
            <person name="He W."/>
            <person name="Wang L."/>
            <person name="Zhang D.-F."/>
        </authorList>
    </citation>
    <scope>NUCLEOTIDE SEQUENCE [LARGE SCALE GENOMIC DNA]</scope>
    <source>
        <strain evidence="6 7">WL0004</strain>
    </source>
</reference>
<keyword evidence="5" id="KW-1003">Cell membrane</keyword>
<dbReference type="InterPro" id="IPR051598">
    <property type="entry name" value="TSUP/Inactive_protease-like"/>
</dbReference>
<keyword evidence="4 5" id="KW-0472">Membrane</keyword>
<keyword evidence="3 5" id="KW-1133">Transmembrane helix</keyword>
<dbReference type="Proteomes" id="UP001321014">
    <property type="component" value="Unassembled WGS sequence"/>
</dbReference>
<organism evidence="6 7">
    <name type="scientific">Ruegeria marisflavi</name>
    <dbReference type="NCBI Taxonomy" id="2984152"/>
    <lineage>
        <taxon>Bacteria</taxon>
        <taxon>Pseudomonadati</taxon>
        <taxon>Pseudomonadota</taxon>
        <taxon>Alphaproteobacteria</taxon>
        <taxon>Rhodobacterales</taxon>
        <taxon>Roseobacteraceae</taxon>
        <taxon>Ruegeria</taxon>
    </lineage>
</organism>
<protein>
    <recommendedName>
        <fullName evidence="5">Probable membrane transporter protein</fullName>
    </recommendedName>
</protein>
<evidence type="ECO:0000256" key="5">
    <source>
        <dbReference type="RuleBase" id="RU363041"/>
    </source>
</evidence>
<comment type="caution">
    <text evidence="6">The sequence shown here is derived from an EMBL/GenBank/DDBJ whole genome shotgun (WGS) entry which is preliminary data.</text>
</comment>
<gene>
    <name evidence="6" type="ORF">OEZ49_13410</name>
</gene>
<feature type="transmembrane region" description="Helical" evidence="5">
    <location>
        <begin position="215"/>
        <end position="237"/>
    </location>
</feature>
<evidence type="ECO:0000256" key="1">
    <source>
        <dbReference type="ARBA" id="ARBA00004141"/>
    </source>
</evidence>
<comment type="subcellular location">
    <subcellularLocation>
        <location evidence="5">Cell membrane</location>
        <topology evidence="5">Multi-pass membrane protein</topology>
    </subcellularLocation>
    <subcellularLocation>
        <location evidence="1">Membrane</location>
        <topology evidence="1">Multi-pass membrane protein</topology>
    </subcellularLocation>
</comment>
<evidence type="ECO:0000256" key="3">
    <source>
        <dbReference type="ARBA" id="ARBA00022989"/>
    </source>
</evidence>
<dbReference type="EMBL" id="JAOVQN010000013">
    <property type="protein sequence ID" value="MCU9838770.1"/>
    <property type="molecule type" value="Genomic_DNA"/>
</dbReference>
<dbReference type="PANTHER" id="PTHR43701:SF12">
    <property type="entry name" value="MEMBRANE TRANSPORTER PROTEIN YTNM-RELATED"/>
    <property type="match status" value="1"/>
</dbReference>
<sequence length="244" mass="24276">MATRLFSPESPLDLFLTFALVGFTAQLADSALGMGFGVISASVLLAQGVPPPLVSASVNAAKVPTGIVAGISHALNGNIDKALFGRLALAGAAGGIIGALILGELKRPVLTVIIGGYLLLIGGLILWRGLSGRAPRLLATGRISALGATGGLIEGIGGSWGPVVTSGLIGAGHEPRRAIGSSALAELVVSLTVFLALMAGYHLGRWGTGRDLHEVLLPVAGLVAGGVPAALVGGRLAPSRRGGP</sequence>
<dbReference type="RefSeq" id="WP_263388784.1">
    <property type="nucleotide sequence ID" value="NZ_JAOVQN010000013.1"/>
</dbReference>
<keyword evidence="2 5" id="KW-0812">Transmembrane</keyword>
<keyword evidence="7" id="KW-1185">Reference proteome</keyword>
<dbReference type="InterPro" id="IPR002781">
    <property type="entry name" value="TM_pro_TauE-like"/>
</dbReference>
<evidence type="ECO:0000256" key="2">
    <source>
        <dbReference type="ARBA" id="ARBA00022692"/>
    </source>
</evidence>
<name>A0ABT2WSA2_9RHOB</name>
<evidence type="ECO:0000256" key="4">
    <source>
        <dbReference type="ARBA" id="ARBA00023136"/>
    </source>
</evidence>
<feature type="transmembrane region" description="Helical" evidence="5">
    <location>
        <begin position="109"/>
        <end position="127"/>
    </location>
</feature>
<evidence type="ECO:0000313" key="7">
    <source>
        <dbReference type="Proteomes" id="UP001321014"/>
    </source>
</evidence>
<feature type="transmembrane region" description="Helical" evidence="5">
    <location>
        <begin position="183"/>
        <end position="203"/>
    </location>
</feature>
<evidence type="ECO:0000313" key="6">
    <source>
        <dbReference type="EMBL" id="MCU9838770.1"/>
    </source>
</evidence>
<dbReference type="Pfam" id="PF01925">
    <property type="entry name" value="TauE"/>
    <property type="match status" value="1"/>
</dbReference>
<feature type="transmembrane region" description="Helical" evidence="5">
    <location>
        <begin position="83"/>
        <end position="103"/>
    </location>
</feature>
<accession>A0ABT2WSA2</accession>
<proteinExistence type="inferred from homology"/>
<dbReference type="PANTHER" id="PTHR43701">
    <property type="entry name" value="MEMBRANE TRANSPORTER PROTEIN MJ0441-RELATED"/>
    <property type="match status" value="1"/>
</dbReference>